<evidence type="ECO:0000313" key="3">
    <source>
        <dbReference type="Proteomes" id="UP000030687"/>
    </source>
</evidence>
<feature type="transmembrane region" description="Helical" evidence="1">
    <location>
        <begin position="21"/>
        <end position="43"/>
    </location>
</feature>
<keyword evidence="1" id="KW-0812">Transmembrane</keyword>
<accession>V4W0I7</accession>
<name>V4W0I7_CITCL</name>
<dbReference type="InParanoid" id="V4W0I7"/>
<gene>
    <name evidence="2" type="ORF">CICLE_v10018394mg</name>
</gene>
<organism evidence="2 3">
    <name type="scientific">Citrus clementina</name>
    <name type="common">Clementine</name>
    <name type="synonym">Citrus deliciosa x Citrus sinensis</name>
    <dbReference type="NCBI Taxonomy" id="85681"/>
    <lineage>
        <taxon>Eukaryota</taxon>
        <taxon>Viridiplantae</taxon>
        <taxon>Streptophyta</taxon>
        <taxon>Embryophyta</taxon>
        <taxon>Tracheophyta</taxon>
        <taxon>Spermatophyta</taxon>
        <taxon>Magnoliopsida</taxon>
        <taxon>eudicotyledons</taxon>
        <taxon>Gunneridae</taxon>
        <taxon>Pentapetalae</taxon>
        <taxon>rosids</taxon>
        <taxon>malvids</taxon>
        <taxon>Sapindales</taxon>
        <taxon>Rutaceae</taxon>
        <taxon>Aurantioideae</taxon>
        <taxon>Citrus</taxon>
    </lineage>
</organism>
<evidence type="ECO:0000256" key="1">
    <source>
        <dbReference type="SAM" id="Phobius"/>
    </source>
</evidence>
<reference evidence="2 3" key="1">
    <citation type="submission" date="2013-10" db="EMBL/GenBank/DDBJ databases">
        <authorList>
            <consortium name="International Citrus Genome Consortium"/>
            <person name="Jenkins J."/>
            <person name="Schmutz J."/>
            <person name="Prochnik S."/>
            <person name="Rokhsar D."/>
            <person name="Gmitter F."/>
            <person name="Ollitrault P."/>
            <person name="Machado M."/>
            <person name="Talon M."/>
            <person name="Wincker P."/>
            <person name="Jaillon O."/>
            <person name="Morgante M."/>
        </authorList>
    </citation>
    <scope>NUCLEOTIDE SEQUENCE</scope>
    <source>
        <strain evidence="3">cv. Clemenules</strain>
    </source>
</reference>
<protein>
    <submittedName>
        <fullName evidence="2">Uncharacterized protein</fullName>
    </submittedName>
</protein>
<evidence type="ECO:0000313" key="2">
    <source>
        <dbReference type="EMBL" id="ESR59334.1"/>
    </source>
</evidence>
<sequence length="69" mass="8347">MFTKSFYLSIGCLENRKKRTKLLCAVLCFFSFFLFYLFFRLLFQIRYSLETLYLDPCLSVYNFLSPNDP</sequence>
<dbReference type="Gramene" id="ESR59334">
    <property type="protein sequence ID" value="ESR59334"/>
    <property type="gene ID" value="CICLE_v10018394mg"/>
</dbReference>
<dbReference type="EMBL" id="KI536312">
    <property type="protein sequence ID" value="ESR59334.1"/>
    <property type="molecule type" value="Genomic_DNA"/>
</dbReference>
<dbReference type="AlphaFoldDB" id="V4W0I7"/>
<keyword evidence="1" id="KW-1133">Transmembrane helix</keyword>
<proteinExistence type="predicted"/>
<dbReference type="KEGG" id="cic:CICLE_v10018394mg"/>
<dbReference type="Proteomes" id="UP000030687">
    <property type="component" value="Unassembled WGS sequence"/>
</dbReference>
<keyword evidence="3" id="KW-1185">Reference proteome</keyword>
<keyword evidence="1" id="KW-0472">Membrane</keyword>